<keyword evidence="2" id="KW-1185">Reference proteome</keyword>
<gene>
    <name evidence="1" type="ORF">V5N11_019384</name>
</gene>
<protein>
    <submittedName>
        <fullName evidence="1">Uncharacterized protein</fullName>
    </submittedName>
</protein>
<reference evidence="1 2" key="1">
    <citation type="submission" date="2024-04" db="EMBL/GenBank/DDBJ databases">
        <title>Genome assembly C_amara_ONT_v2.</title>
        <authorList>
            <person name="Yant L."/>
            <person name="Moore C."/>
            <person name="Slenker M."/>
        </authorList>
    </citation>
    <scope>NUCLEOTIDE SEQUENCE [LARGE SCALE GENOMIC DNA]</scope>
    <source>
        <tissue evidence="1">Leaf</tissue>
    </source>
</reference>
<dbReference type="EMBL" id="JBANAX010000638">
    <property type="protein sequence ID" value="KAL1199619.1"/>
    <property type="molecule type" value="Genomic_DNA"/>
</dbReference>
<sequence>MDEQWSELKALKVELKPLPLGLRYVFLGPHSTYPVIINDKLNEDETFRLLVELKKYRKAIGYSLDDIKGILETLCVHRIHLESEYMTSVEHQRRLNPNLRDVVQKEILKLLDAGVIYPILDNT</sequence>
<dbReference type="Proteomes" id="UP001558713">
    <property type="component" value="Unassembled WGS sequence"/>
</dbReference>
<dbReference type="SUPFAM" id="SSF56672">
    <property type="entry name" value="DNA/RNA polymerases"/>
    <property type="match status" value="1"/>
</dbReference>
<comment type="caution">
    <text evidence="1">The sequence shown here is derived from an EMBL/GenBank/DDBJ whole genome shotgun (WGS) entry which is preliminary data.</text>
</comment>
<dbReference type="Gene3D" id="3.10.10.10">
    <property type="entry name" value="HIV Type 1 Reverse Transcriptase, subunit A, domain 1"/>
    <property type="match status" value="1"/>
</dbReference>
<accession>A0ABD1A704</accession>
<name>A0ABD1A704_CARAN</name>
<proteinExistence type="predicted"/>
<dbReference type="AlphaFoldDB" id="A0ABD1A704"/>
<organism evidence="1 2">
    <name type="scientific">Cardamine amara subsp. amara</name>
    <dbReference type="NCBI Taxonomy" id="228776"/>
    <lineage>
        <taxon>Eukaryota</taxon>
        <taxon>Viridiplantae</taxon>
        <taxon>Streptophyta</taxon>
        <taxon>Embryophyta</taxon>
        <taxon>Tracheophyta</taxon>
        <taxon>Spermatophyta</taxon>
        <taxon>Magnoliopsida</taxon>
        <taxon>eudicotyledons</taxon>
        <taxon>Gunneridae</taxon>
        <taxon>Pentapetalae</taxon>
        <taxon>rosids</taxon>
        <taxon>malvids</taxon>
        <taxon>Brassicales</taxon>
        <taxon>Brassicaceae</taxon>
        <taxon>Cardamineae</taxon>
        <taxon>Cardamine</taxon>
    </lineage>
</organism>
<evidence type="ECO:0000313" key="1">
    <source>
        <dbReference type="EMBL" id="KAL1199619.1"/>
    </source>
</evidence>
<dbReference type="InterPro" id="IPR043502">
    <property type="entry name" value="DNA/RNA_pol_sf"/>
</dbReference>
<evidence type="ECO:0000313" key="2">
    <source>
        <dbReference type="Proteomes" id="UP001558713"/>
    </source>
</evidence>